<evidence type="ECO:0000256" key="19">
    <source>
        <dbReference type="PROSITE-ProRule" id="PRU10141"/>
    </source>
</evidence>
<dbReference type="FunFam" id="1.10.510.10:FF:000589">
    <property type="entry name" value="Serine/threonine-protein kinase"/>
    <property type="match status" value="1"/>
</dbReference>
<dbReference type="SUPFAM" id="SSF51110">
    <property type="entry name" value="alpha-D-mannose-specific plant lectins"/>
    <property type="match status" value="1"/>
</dbReference>
<evidence type="ECO:0000256" key="21">
    <source>
        <dbReference type="SAM" id="Phobius"/>
    </source>
</evidence>
<dbReference type="FunFam" id="3.30.200.20:FF:000178">
    <property type="entry name" value="serine/threonine-protein kinase PBS1-like"/>
    <property type="match status" value="1"/>
</dbReference>
<evidence type="ECO:0000256" key="3">
    <source>
        <dbReference type="ARBA" id="ARBA00022536"/>
    </source>
</evidence>
<comment type="catalytic activity">
    <reaction evidence="16 18">
        <text>L-threonyl-[protein] + ATP = O-phospho-L-threonyl-[protein] + ADP + H(+)</text>
        <dbReference type="Rhea" id="RHEA:46608"/>
        <dbReference type="Rhea" id="RHEA-COMP:11060"/>
        <dbReference type="Rhea" id="RHEA-COMP:11605"/>
        <dbReference type="ChEBI" id="CHEBI:15378"/>
        <dbReference type="ChEBI" id="CHEBI:30013"/>
        <dbReference type="ChEBI" id="CHEBI:30616"/>
        <dbReference type="ChEBI" id="CHEBI:61977"/>
        <dbReference type="ChEBI" id="CHEBI:456216"/>
        <dbReference type="EC" id="2.7.11.1"/>
    </reaction>
</comment>
<dbReference type="Pfam" id="PF01453">
    <property type="entry name" value="B_lectin"/>
    <property type="match status" value="1"/>
</dbReference>
<proteinExistence type="inferred from homology"/>
<evidence type="ECO:0000256" key="4">
    <source>
        <dbReference type="ARBA" id="ARBA00022679"/>
    </source>
</evidence>
<evidence type="ECO:0000256" key="18">
    <source>
        <dbReference type="PIRNR" id="PIRNR000641"/>
    </source>
</evidence>
<dbReference type="PROSITE" id="PS00108">
    <property type="entry name" value="PROTEIN_KINASE_ST"/>
    <property type="match status" value="1"/>
</dbReference>
<dbReference type="PANTHER" id="PTHR47976">
    <property type="entry name" value="G-TYPE LECTIN S-RECEPTOR-LIKE SERINE/THREONINE-PROTEIN KINASE SD2-5"/>
    <property type="match status" value="1"/>
</dbReference>
<evidence type="ECO:0000256" key="9">
    <source>
        <dbReference type="ARBA" id="ARBA00022777"/>
    </source>
</evidence>
<keyword evidence="6 22" id="KW-0732">Signal</keyword>
<keyword evidence="14" id="KW-0675">Receptor</keyword>
<evidence type="ECO:0000256" key="17">
    <source>
        <dbReference type="ARBA" id="ARBA00048679"/>
    </source>
</evidence>
<keyword evidence="4 18" id="KW-0808">Transferase</keyword>
<dbReference type="FunFam" id="2.90.10.10:FF:000023">
    <property type="entry name" value="G-type lectin S-receptor-like serine/threonine-protein kinase"/>
    <property type="match status" value="1"/>
</dbReference>
<name>A0A0E0CRY3_9ORYZ</name>
<dbReference type="CDD" id="cd14066">
    <property type="entry name" value="STKc_IRAK"/>
    <property type="match status" value="1"/>
</dbReference>
<dbReference type="AlphaFoldDB" id="A0A0E0CRY3"/>
<keyword evidence="10 18" id="KW-0067">ATP-binding</keyword>
<dbReference type="eggNOG" id="ENOG502QU6U">
    <property type="taxonomic scope" value="Eukaryota"/>
</dbReference>
<reference evidence="25" key="2">
    <citation type="submission" date="2018-05" db="EMBL/GenBank/DDBJ databases">
        <title>OmerRS3 (Oryza meridionalis Reference Sequence Version 3).</title>
        <authorList>
            <person name="Zhang J."/>
            <person name="Kudrna D."/>
            <person name="Lee S."/>
            <person name="Talag J."/>
            <person name="Welchert J."/>
            <person name="Wing R.A."/>
        </authorList>
    </citation>
    <scope>NUCLEOTIDE SEQUENCE [LARGE SCALE GENOMIC DNA]</scope>
    <source>
        <strain evidence="25">cv. OR44</strain>
    </source>
</reference>
<comment type="similarity">
    <text evidence="18">Belongs to the protein kinase superfamily. Ser/Thr protein kinase family.</text>
</comment>
<keyword evidence="13" id="KW-1015">Disulfide bond</keyword>
<keyword evidence="15" id="KW-0325">Glycoprotein</keyword>
<evidence type="ECO:0000259" key="23">
    <source>
        <dbReference type="PROSITE" id="PS50011"/>
    </source>
</evidence>
<evidence type="ECO:0000256" key="13">
    <source>
        <dbReference type="ARBA" id="ARBA00023157"/>
    </source>
</evidence>
<comment type="subcellular location">
    <subcellularLocation>
        <location evidence="1">Membrane</location>
        <topology evidence="1">Single-pass type I membrane protein</topology>
    </subcellularLocation>
</comment>
<keyword evidence="9 18" id="KW-0418">Kinase</keyword>
<protein>
    <recommendedName>
        <fullName evidence="18">Receptor-like serine/threonine-protein kinase</fullName>
        <ecNumber evidence="18">2.7.11.1</ecNumber>
    </recommendedName>
</protein>
<feature type="region of interest" description="Disordered" evidence="20">
    <location>
        <begin position="738"/>
        <end position="767"/>
    </location>
</feature>
<dbReference type="InterPro" id="IPR036426">
    <property type="entry name" value="Bulb-type_lectin_dom_sf"/>
</dbReference>
<dbReference type="PROSITE" id="PS50927">
    <property type="entry name" value="BULB_LECTIN"/>
    <property type="match status" value="1"/>
</dbReference>
<evidence type="ECO:0000256" key="22">
    <source>
        <dbReference type="SAM" id="SignalP"/>
    </source>
</evidence>
<dbReference type="GO" id="GO:0004674">
    <property type="term" value="F:protein serine/threonine kinase activity"/>
    <property type="evidence" value="ECO:0007669"/>
    <property type="project" value="UniProtKB-KW"/>
</dbReference>
<dbReference type="InterPro" id="IPR011009">
    <property type="entry name" value="Kinase-like_dom_sf"/>
</dbReference>
<dbReference type="GO" id="GO:0106310">
    <property type="term" value="F:protein serine kinase activity"/>
    <property type="evidence" value="ECO:0007669"/>
    <property type="project" value="RHEA"/>
</dbReference>
<evidence type="ECO:0000256" key="20">
    <source>
        <dbReference type="SAM" id="MobiDB-lite"/>
    </source>
</evidence>
<feature type="region of interest" description="Disordered" evidence="20">
    <location>
        <begin position="482"/>
        <end position="505"/>
    </location>
</feature>
<evidence type="ECO:0000256" key="14">
    <source>
        <dbReference type="ARBA" id="ARBA00023170"/>
    </source>
</evidence>
<dbReference type="GO" id="GO:0030246">
    <property type="term" value="F:carbohydrate binding"/>
    <property type="evidence" value="ECO:0007669"/>
    <property type="project" value="UniProtKB-KW"/>
</dbReference>
<dbReference type="SMART" id="SM00108">
    <property type="entry name" value="B_lectin"/>
    <property type="match status" value="1"/>
</dbReference>
<evidence type="ECO:0000313" key="25">
    <source>
        <dbReference type="EnsemblPlants" id="OMERI02G32220.1"/>
    </source>
</evidence>
<comment type="catalytic activity">
    <reaction evidence="17 18">
        <text>L-seryl-[protein] + ATP = O-phospho-L-seryl-[protein] + ADP + H(+)</text>
        <dbReference type="Rhea" id="RHEA:17989"/>
        <dbReference type="Rhea" id="RHEA-COMP:9863"/>
        <dbReference type="Rhea" id="RHEA-COMP:11604"/>
        <dbReference type="ChEBI" id="CHEBI:15378"/>
        <dbReference type="ChEBI" id="CHEBI:29999"/>
        <dbReference type="ChEBI" id="CHEBI:30616"/>
        <dbReference type="ChEBI" id="CHEBI:83421"/>
        <dbReference type="ChEBI" id="CHEBI:456216"/>
        <dbReference type="EC" id="2.7.11.1"/>
    </reaction>
</comment>
<dbReference type="SUPFAM" id="SSF56112">
    <property type="entry name" value="Protein kinase-like (PK-like)"/>
    <property type="match status" value="1"/>
</dbReference>
<dbReference type="Pfam" id="PF00069">
    <property type="entry name" value="Pkinase"/>
    <property type="match status" value="1"/>
</dbReference>
<dbReference type="EC" id="2.7.11.1" evidence="18"/>
<keyword evidence="5 21" id="KW-0812">Transmembrane</keyword>
<keyword evidence="2 18" id="KW-0723">Serine/threonine-protein kinase</keyword>
<evidence type="ECO:0000256" key="1">
    <source>
        <dbReference type="ARBA" id="ARBA00004479"/>
    </source>
</evidence>
<evidence type="ECO:0000256" key="15">
    <source>
        <dbReference type="ARBA" id="ARBA00023180"/>
    </source>
</evidence>
<dbReference type="GO" id="GO:0051707">
    <property type="term" value="P:response to other organism"/>
    <property type="evidence" value="ECO:0007669"/>
    <property type="project" value="UniProtKB-ARBA"/>
</dbReference>
<feature type="binding site" evidence="19">
    <location>
        <position position="564"/>
    </location>
    <ligand>
        <name>ATP</name>
        <dbReference type="ChEBI" id="CHEBI:30616"/>
    </ligand>
</feature>
<keyword evidence="12 21" id="KW-0472">Membrane</keyword>
<evidence type="ECO:0000256" key="8">
    <source>
        <dbReference type="ARBA" id="ARBA00022741"/>
    </source>
</evidence>
<feature type="compositionally biased region" description="Low complexity" evidence="20">
    <location>
        <begin position="747"/>
        <end position="765"/>
    </location>
</feature>
<dbReference type="Gene3D" id="2.90.10.10">
    <property type="entry name" value="Bulb-type lectin domain"/>
    <property type="match status" value="1"/>
</dbReference>
<evidence type="ECO:0000256" key="2">
    <source>
        <dbReference type="ARBA" id="ARBA00022527"/>
    </source>
</evidence>
<evidence type="ECO:0000256" key="12">
    <source>
        <dbReference type="ARBA" id="ARBA00023136"/>
    </source>
</evidence>
<dbReference type="GO" id="GO:0016020">
    <property type="term" value="C:membrane"/>
    <property type="evidence" value="ECO:0007669"/>
    <property type="project" value="UniProtKB-SubCell"/>
</dbReference>
<dbReference type="Gene3D" id="1.10.510.10">
    <property type="entry name" value="Transferase(Phosphotransferase) domain 1"/>
    <property type="match status" value="1"/>
</dbReference>
<reference evidence="25" key="1">
    <citation type="submission" date="2015-04" db="UniProtKB">
        <authorList>
            <consortium name="EnsemblPlants"/>
        </authorList>
    </citation>
    <scope>IDENTIFICATION</scope>
</reference>
<feature type="compositionally biased region" description="Polar residues" evidence="20">
    <location>
        <begin position="891"/>
        <end position="907"/>
    </location>
</feature>
<sequence length="907" mass="95799">MRRHPLLPLLAAVLVGAAVSLRAARAGKIATEVVVPDFVASYLLFIDTYGVFLQSGGDGAFQAVVYNPAGQQDRYYLAVVHAPSKTCVWVANRDAPITDRAAPLRLTARGISAEDPNGTVVWSTPAFASPVAALRLDESGNLALLDGRNRTLWQSFDRPTDVLVSPQRLPIGGFLASAASDSDYTVGGYRLDVTAADAALTWNGSLYWLLSTDVKSTRDRDGAVASMAVNGTGLYLLAADDAVLIQLPLPEAKLRIVKLGVDGKLVITSYASANASSPSPTDAGFVAPNSGCDLPLSCGALGFCTPNGNASSCTCPPLFASSHDGGCTPADGSKAMSVASCGGAGGDAAPTSYISLGDGVAYYANRFSRPGMVGSNGSSCQELCSGNCSCLGYFYDESSLSCFLVQHQIGSLVNANSTRRGDMVGFIKVQSSQSPGSPSGSSSNNSTLIAILLPTIVAFVLVVVAGAFIVVSWRKQERRAGRRASRSRDVQLRRHRSPASDSAHLVYGNDDDGDDIVIPGLPTRFTHEEIEDMTNSFRIKIGAGGFGAVYKGELPDGSAVAVKKIEGVGMQGKREFCTEIAVIGNIRHVNLVRLRGFCVEGQRRLLVYEYMNRGSLDRTLFRPAAGQPLEWKERMEVAIGAARGLAYLHFGCDQRIIHCDVKPENILLADGGQVKIADFGLAKLLTPEQSGLFTTMRGTRGYLAPEWLTNTAITDRTDVYSFGMVLLELVRGRKNRSEHVSDGAGAGAATGDDSNSSNGTTGSSSRGARSDYFPLMALEGHEAGQYAELADPRLAGKVVAGEVERVVKVGLCCLHEDPQLRPSMAMVAGMLEGTMELWEPRVQSLGFLRLYGRGFAGPADGSGGSSGGIKQAMAGSNGDHTRSGTTTVTTMSGWPSYMSSSQLSGPR</sequence>
<feature type="signal peptide" evidence="22">
    <location>
        <begin position="1"/>
        <end position="26"/>
    </location>
</feature>
<feature type="region of interest" description="Disordered" evidence="20">
    <location>
        <begin position="861"/>
        <end position="907"/>
    </location>
</feature>
<keyword evidence="3" id="KW-0245">EGF-like domain</keyword>
<evidence type="ECO:0000256" key="10">
    <source>
        <dbReference type="ARBA" id="ARBA00022840"/>
    </source>
</evidence>
<dbReference type="GO" id="GO:0005524">
    <property type="term" value="F:ATP binding"/>
    <property type="evidence" value="ECO:0007669"/>
    <property type="project" value="UniProtKB-UniRule"/>
</dbReference>
<dbReference type="Gene3D" id="3.30.200.20">
    <property type="entry name" value="Phosphorylase Kinase, domain 1"/>
    <property type="match status" value="1"/>
</dbReference>
<keyword evidence="11 21" id="KW-1133">Transmembrane helix</keyword>
<dbReference type="Gramene" id="OMERI02G32220.1">
    <property type="protein sequence ID" value="OMERI02G32220.1"/>
    <property type="gene ID" value="OMERI02G32220"/>
</dbReference>
<accession>A0A0E0CRY3</accession>
<evidence type="ECO:0000313" key="26">
    <source>
        <dbReference type="Proteomes" id="UP000008021"/>
    </source>
</evidence>
<evidence type="ECO:0000256" key="6">
    <source>
        <dbReference type="ARBA" id="ARBA00022729"/>
    </source>
</evidence>
<evidence type="ECO:0000256" key="16">
    <source>
        <dbReference type="ARBA" id="ARBA00047899"/>
    </source>
</evidence>
<dbReference type="InterPro" id="IPR001480">
    <property type="entry name" value="Bulb-type_lectin_dom"/>
</dbReference>
<dbReference type="InterPro" id="IPR000719">
    <property type="entry name" value="Prot_kinase_dom"/>
</dbReference>
<feature type="domain" description="Protein kinase" evidence="23">
    <location>
        <begin position="535"/>
        <end position="842"/>
    </location>
</feature>
<evidence type="ECO:0000256" key="11">
    <source>
        <dbReference type="ARBA" id="ARBA00022989"/>
    </source>
</evidence>
<dbReference type="HOGENOM" id="CLU_000288_116_2_1"/>
<feature type="domain" description="Bulb-type lectin" evidence="24">
    <location>
        <begin position="44"/>
        <end position="157"/>
    </location>
</feature>
<evidence type="ECO:0000259" key="24">
    <source>
        <dbReference type="PROSITE" id="PS50927"/>
    </source>
</evidence>
<dbReference type="EnsemblPlants" id="OMERI02G32220.1">
    <property type="protein sequence ID" value="OMERI02G32220.1"/>
    <property type="gene ID" value="OMERI02G32220"/>
</dbReference>
<evidence type="ECO:0000256" key="7">
    <source>
        <dbReference type="ARBA" id="ARBA00022734"/>
    </source>
</evidence>
<keyword evidence="26" id="KW-1185">Reference proteome</keyword>
<dbReference type="PANTHER" id="PTHR47976:SF60">
    <property type="entry name" value="RECEPTOR-LIKE SERINE_THREONINE-PROTEIN KINASE"/>
    <property type="match status" value="1"/>
</dbReference>
<dbReference type="SMART" id="SM00220">
    <property type="entry name" value="S_TKc"/>
    <property type="match status" value="1"/>
</dbReference>
<feature type="chain" id="PRO_5002356118" description="Receptor-like serine/threonine-protein kinase" evidence="22">
    <location>
        <begin position="27"/>
        <end position="907"/>
    </location>
</feature>
<dbReference type="PROSITE" id="PS00107">
    <property type="entry name" value="PROTEIN_KINASE_ATP"/>
    <property type="match status" value="1"/>
</dbReference>
<keyword evidence="7" id="KW-0430">Lectin</keyword>
<organism evidence="25">
    <name type="scientific">Oryza meridionalis</name>
    <dbReference type="NCBI Taxonomy" id="40149"/>
    <lineage>
        <taxon>Eukaryota</taxon>
        <taxon>Viridiplantae</taxon>
        <taxon>Streptophyta</taxon>
        <taxon>Embryophyta</taxon>
        <taxon>Tracheophyta</taxon>
        <taxon>Spermatophyta</taxon>
        <taxon>Magnoliopsida</taxon>
        <taxon>Liliopsida</taxon>
        <taxon>Poales</taxon>
        <taxon>Poaceae</taxon>
        <taxon>BOP clade</taxon>
        <taxon>Oryzoideae</taxon>
        <taxon>Oryzeae</taxon>
        <taxon>Oryzinae</taxon>
        <taxon>Oryza</taxon>
    </lineage>
</organism>
<feature type="transmembrane region" description="Helical" evidence="21">
    <location>
        <begin position="448"/>
        <end position="473"/>
    </location>
</feature>
<dbReference type="CDD" id="cd00028">
    <property type="entry name" value="B_lectin"/>
    <property type="match status" value="1"/>
</dbReference>
<dbReference type="InterPro" id="IPR008271">
    <property type="entry name" value="Ser/Thr_kinase_AS"/>
</dbReference>
<keyword evidence="8 18" id="KW-0547">Nucleotide-binding</keyword>
<dbReference type="InterPro" id="IPR024171">
    <property type="entry name" value="SRK-like_kinase"/>
</dbReference>
<dbReference type="STRING" id="40149.A0A0E0CRY3"/>
<dbReference type="PROSITE" id="PS50011">
    <property type="entry name" value="PROTEIN_KINASE_DOM"/>
    <property type="match status" value="1"/>
</dbReference>
<dbReference type="Proteomes" id="UP000008021">
    <property type="component" value="Chromosome 2"/>
</dbReference>
<dbReference type="InterPro" id="IPR017441">
    <property type="entry name" value="Protein_kinase_ATP_BS"/>
</dbReference>
<dbReference type="InterPro" id="IPR051343">
    <property type="entry name" value="G-type_lectin_kinases/EP1-like"/>
</dbReference>
<evidence type="ECO:0000256" key="5">
    <source>
        <dbReference type="ARBA" id="ARBA00022692"/>
    </source>
</evidence>
<dbReference type="PIRSF" id="PIRSF000641">
    <property type="entry name" value="SRK"/>
    <property type="match status" value="1"/>
</dbReference>